<keyword evidence="3" id="KW-1185">Reference proteome</keyword>
<organism evidence="2 3">
    <name type="scientific">Sphingomonas populi</name>
    <dbReference type="NCBI Taxonomy" id="2484750"/>
    <lineage>
        <taxon>Bacteria</taxon>
        <taxon>Pseudomonadati</taxon>
        <taxon>Pseudomonadota</taxon>
        <taxon>Alphaproteobacteria</taxon>
        <taxon>Sphingomonadales</taxon>
        <taxon>Sphingomonadaceae</taxon>
        <taxon>Sphingomonas</taxon>
    </lineage>
</organism>
<reference evidence="2 3" key="1">
    <citation type="submission" date="2019-02" db="EMBL/GenBank/DDBJ databases">
        <authorList>
            <person name="Li Y."/>
        </authorList>
    </citation>
    <scope>NUCLEOTIDE SEQUENCE [LARGE SCALE GENOMIC DNA]</scope>
    <source>
        <strain evidence="2 3">3-7</strain>
    </source>
</reference>
<dbReference type="AlphaFoldDB" id="A0A4Q6XXJ9"/>
<evidence type="ECO:0000313" key="2">
    <source>
        <dbReference type="EMBL" id="RZF65130.1"/>
    </source>
</evidence>
<sequence length="187" mass="19171">MKRLTIILPAIAMLAACDSKPTVKAENASVADVAAATKNAVKLEPGKWETTVAILSVEGPGLPPAMVTAMKQQMKAQKVETCLTPEQAEKPPQDMLGAAKNCTYEKFEMGGGKMSGTLVCKGTPGMPAGEMRASMSGNFASTSYDVTSESTMAMPAMPGGPAGGGKVTTKTQVTGKRVGACDAPKAS</sequence>
<dbReference type="EMBL" id="SGIS01000008">
    <property type="protein sequence ID" value="RZF65130.1"/>
    <property type="molecule type" value="Genomic_DNA"/>
</dbReference>
<dbReference type="PROSITE" id="PS51257">
    <property type="entry name" value="PROKAR_LIPOPROTEIN"/>
    <property type="match status" value="1"/>
</dbReference>
<dbReference type="InterPro" id="IPR022061">
    <property type="entry name" value="DUF3617"/>
</dbReference>
<feature type="region of interest" description="Disordered" evidence="1">
    <location>
        <begin position="158"/>
        <end position="187"/>
    </location>
</feature>
<proteinExistence type="predicted"/>
<dbReference type="OrthoDB" id="7405484at2"/>
<gene>
    <name evidence="2" type="ORF">EWE75_07095</name>
</gene>
<accession>A0A4Q6XXJ9</accession>
<dbReference type="Proteomes" id="UP000292085">
    <property type="component" value="Unassembled WGS sequence"/>
</dbReference>
<protein>
    <submittedName>
        <fullName evidence="2">DUF3617 family protein</fullName>
    </submittedName>
</protein>
<evidence type="ECO:0000313" key="3">
    <source>
        <dbReference type="Proteomes" id="UP000292085"/>
    </source>
</evidence>
<feature type="compositionally biased region" description="Low complexity" evidence="1">
    <location>
        <begin position="167"/>
        <end position="178"/>
    </location>
</feature>
<name>A0A4Q6XXJ9_9SPHN</name>
<dbReference type="RefSeq" id="WP_130155963.1">
    <property type="nucleotide sequence ID" value="NZ_SGIS01000008.1"/>
</dbReference>
<comment type="caution">
    <text evidence="2">The sequence shown here is derived from an EMBL/GenBank/DDBJ whole genome shotgun (WGS) entry which is preliminary data.</text>
</comment>
<dbReference type="Pfam" id="PF12276">
    <property type="entry name" value="DUF3617"/>
    <property type="match status" value="1"/>
</dbReference>
<evidence type="ECO:0000256" key="1">
    <source>
        <dbReference type="SAM" id="MobiDB-lite"/>
    </source>
</evidence>